<dbReference type="Proteomes" id="UP000694924">
    <property type="component" value="Unplaced"/>
</dbReference>
<dbReference type="SUPFAM" id="SSF63825">
    <property type="entry name" value="YWTD domain"/>
    <property type="match status" value="1"/>
</dbReference>
<dbReference type="Pfam" id="PF00058">
    <property type="entry name" value="Ldl_recept_b"/>
    <property type="match status" value="1"/>
</dbReference>
<feature type="disulfide bond" evidence="14">
    <location>
        <begin position="409"/>
        <end position="418"/>
    </location>
</feature>
<comment type="similarity">
    <text evidence="12">Belongs to the cueball family.</text>
</comment>
<evidence type="ECO:0000256" key="6">
    <source>
        <dbReference type="ARBA" id="ARBA00022782"/>
    </source>
</evidence>
<proteinExistence type="inferred from homology"/>
<dbReference type="InterPro" id="IPR000033">
    <property type="entry name" value="LDLR_classB_rpt"/>
</dbReference>
<keyword evidence="10 14" id="KW-1015">Disulfide bond</keyword>
<comment type="subcellular location">
    <subcellularLocation>
        <location evidence="1">Cell membrane</location>
        <topology evidence="1">Single-pass type I membrane protein</topology>
    </subcellularLocation>
</comment>
<evidence type="ECO:0000256" key="4">
    <source>
        <dbReference type="ARBA" id="ARBA00022729"/>
    </source>
</evidence>
<dbReference type="PROSITE" id="PS51120">
    <property type="entry name" value="LDLRB"/>
    <property type="match status" value="2"/>
</dbReference>
<dbReference type="Gene3D" id="2.10.25.10">
    <property type="entry name" value="Laminin"/>
    <property type="match status" value="2"/>
</dbReference>
<gene>
    <name evidence="20" type="primary">LOC107064443</name>
</gene>
<dbReference type="SMART" id="SM00181">
    <property type="entry name" value="EGF"/>
    <property type="match status" value="3"/>
</dbReference>
<keyword evidence="3 14" id="KW-0245">EGF-like domain</keyword>
<dbReference type="GeneID" id="107064443"/>
<evidence type="ECO:0000259" key="18">
    <source>
        <dbReference type="PROSITE" id="PS50026"/>
    </source>
</evidence>
<keyword evidence="11" id="KW-0325">Glycoprotein</keyword>
<name>A0ABM1HXD2_POLDO</name>
<dbReference type="InterPro" id="IPR050778">
    <property type="entry name" value="Cueball_EGF_LRP_Nidogen"/>
</dbReference>
<dbReference type="RefSeq" id="XP_015172619.1">
    <property type="nucleotide sequence ID" value="XM_015317133.1"/>
</dbReference>
<dbReference type="PANTHER" id="PTHR46513:SF42">
    <property type="entry name" value="PROTEIN CUEBALL"/>
    <property type="match status" value="1"/>
</dbReference>
<keyword evidence="8" id="KW-0896">Oogenesis</keyword>
<dbReference type="Gene3D" id="2.120.10.30">
    <property type="entry name" value="TolB, C-terminal domain"/>
    <property type="match status" value="1"/>
</dbReference>
<reference evidence="20" key="1">
    <citation type="submission" date="2025-08" db="UniProtKB">
        <authorList>
            <consortium name="RefSeq"/>
        </authorList>
    </citation>
    <scope>IDENTIFICATION</scope>
    <source>
        <tissue evidence="20">Whole body</tissue>
    </source>
</reference>
<keyword evidence="9 17" id="KW-0472">Membrane</keyword>
<evidence type="ECO:0000256" key="17">
    <source>
        <dbReference type="SAM" id="Phobius"/>
    </source>
</evidence>
<dbReference type="SMART" id="SM00135">
    <property type="entry name" value="LY"/>
    <property type="match status" value="5"/>
</dbReference>
<dbReference type="PROSITE" id="PS50026">
    <property type="entry name" value="EGF_3"/>
    <property type="match status" value="2"/>
</dbReference>
<sequence length="613" mass="69542">MLWLLEVNVFCITMDQKLRDFLTAFLFVVLGIFTITSDARSWDIAILIGDEIDFFLQNQTLTGEATVAGAVSLTGIAYDDKTRTLYLSDPKNNISIFSNDLTTRNLTSKPLLVEQDQTYIVAMAFDSTSRTLFWSDAFKRTIMKMHVPLVGPPGKPVLLHTLKGIPRGIALDICNSHVYWTNTDKPNPSIERSNMDGTNRTTVITKNLYEPMGLVIDHNEGKLYWSDDEEGIYFKIERSNLNGTEREKVLHSRNQQPVYLTIDKDFVYWTDWVHSTVWMMLKNTTNPDSPIIFKSYRNTDPAAIITRDNVDTIDCEAILKKQSGKMEVAEVSQKSTILESYNNLTTSTEEVESDNSQTCLNGGLFDRTVRTCRCKSGYTGTMCEISLCHNYCLHGECIVTDYGGVKCNCNGTFTGKRCEINLCENYCLHGGICFVHETFPFCECKYSSGPRCEVLNETPKVEIPKLETPALSLSKFEHGDSILCRCTENNNTSEKMINQNENCQYKTLIFVLIGLIIVLIILIIVMSFYLNKLRRRPRIKKRFVVSKSGVTPLTSRPQLTDNQCEITIENCCNMNICETPCFEPKLRTPMTKSNNPKKDEKNSLLDNMEGNSC</sequence>
<evidence type="ECO:0000256" key="10">
    <source>
        <dbReference type="ARBA" id="ARBA00023157"/>
    </source>
</evidence>
<dbReference type="SUPFAM" id="SSF57196">
    <property type="entry name" value="EGF/Laminin"/>
    <property type="match status" value="2"/>
</dbReference>
<keyword evidence="17" id="KW-1133">Transmembrane helix</keyword>
<evidence type="ECO:0000256" key="15">
    <source>
        <dbReference type="PROSITE-ProRule" id="PRU00461"/>
    </source>
</evidence>
<feature type="transmembrane region" description="Helical" evidence="17">
    <location>
        <begin position="21"/>
        <end position="37"/>
    </location>
</feature>
<feature type="disulfide bond" evidence="14">
    <location>
        <begin position="423"/>
        <end position="433"/>
    </location>
</feature>
<keyword evidence="6" id="KW-0221">Differentiation</keyword>
<evidence type="ECO:0000256" key="7">
    <source>
        <dbReference type="ARBA" id="ARBA00022871"/>
    </source>
</evidence>
<evidence type="ECO:0000256" key="9">
    <source>
        <dbReference type="ARBA" id="ARBA00023136"/>
    </source>
</evidence>
<evidence type="ECO:0000256" key="1">
    <source>
        <dbReference type="ARBA" id="ARBA00004251"/>
    </source>
</evidence>
<accession>A0ABM1HXD2</accession>
<evidence type="ECO:0000313" key="20">
    <source>
        <dbReference type="RefSeq" id="XP_015172619.1"/>
    </source>
</evidence>
<comment type="caution">
    <text evidence="14">Lacks conserved residue(s) required for the propagation of feature annotation.</text>
</comment>
<feature type="domain" description="EGF-like" evidence="18">
    <location>
        <begin position="384"/>
        <end position="419"/>
    </location>
</feature>
<feature type="repeat" description="LDL-receptor class B" evidence="15">
    <location>
        <begin position="221"/>
        <end position="266"/>
    </location>
</feature>
<feature type="domain" description="EGF-like" evidence="18">
    <location>
        <begin position="420"/>
        <end position="453"/>
    </location>
</feature>
<evidence type="ECO:0000256" key="13">
    <source>
        <dbReference type="ARBA" id="ARBA00040020"/>
    </source>
</evidence>
<keyword evidence="5" id="KW-0677">Repeat</keyword>
<feature type="repeat" description="LDL-receptor class B" evidence="15">
    <location>
        <begin position="176"/>
        <end position="220"/>
    </location>
</feature>
<dbReference type="InterPro" id="IPR011042">
    <property type="entry name" value="6-blade_b-propeller_TolB-like"/>
</dbReference>
<evidence type="ECO:0000256" key="5">
    <source>
        <dbReference type="ARBA" id="ARBA00022737"/>
    </source>
</evidence>
<feature type="region of interest" description="Disordered" evidence="16">
    <location>
        <begin position="588"/>
        <end position="613"/>
    </location>
</feature>
<keyword evidence="19" id="KW-1185">Reference proteome</keyword>
<keyword evidence="17" id="KW-0812">Transmembrane</keyword>
<evidence type="ECO:0000256" key="16">
    <source>
        <dbReference type="SAM" id="MobiDB-lite"/>
    </source>
</evidence>
<evidence type="ECO:0000256" key="2">
    <source>
        <dbReference type="ARBA" id="ARBA00022475"/>
    </source>
</evidence>
<dbReference type="PANTHER" id="PTHR46513">
    <property type="entry name" value="VITELLOGENIN RECEPTOR-LIKE PROTEIN-RELATED-RELATED"/>
    <property type="match status" value="1"/>
</dbReference>
<keyword evidence="2" id="KW-1003">Cell membrane</keyword>
<keyword evidence="7" id="KW-0744">Spermatogenesis</keyword>
<keyword evidence="4" id="KW-0732">Signal</keyword>
<evidence type="ECO:0000313" key="19">
    <source>
        <dbReference type="Proteomes" id="UP000694924"/>
    </source>
</evidence>
<protein>
    <recommendedName>
        <fullName evidence="13">Protein cueball</fullName>
    </recommendedName>
</protein>
<evidence type="ECO:0000256" key="14">
    <source>
        <dbReference type="PROSITE-ProRule" id="PRU00076"/>
    </source>
</evidence>
<dbReference type="PROSITE" id="PS00022">
    <property type="entry name" value="EGF_1"/>
    <property type="match status" value="1"/>
</dbReference>
<evidence type="ECO:0000256" key="3">
    <source>
        <dbReference type="ARBA" id="ARBA00022536"/>
    </source>
</evidence>
<dbReference type="InterPro" id="IPR000742">
    <property type="entry name" value="EGF"/>
</dbReference>
<organism evidence="19 20">
    <name type="scientific">Polistes dominula</name>
    <name type="common">European paper wasp</name>
    <name type="synonym">Vespa dominula</name>
    <dbReference type="NCBI Taxonomy" id="743375"/>
    <lineage>
        <taxon>Eukaryota</taxon>
        <taxon>Metazoa</taxon>
        <taxon>Ecdysozoa</taxon>
        <taxon>Arthropoda</taxon>
        <taxon>Hexapoda</taxon>
        <taxon>Insecta</taxon>
        <taxon>Pterygota</taxon>
        <taxon>Neoptera</taxon>
        <taxon>Endopterygota</taxon>
        <taxon>Hymenoptera</taxon>
        <taxon>Apocrita</taxon>
        <taxon>Aculeata</taxon>
        <taxon>Vespoidea</taxon>
        <taxon>Vespidae</taxon>
        <taxon>Polistinae</taxon>
        <taxon>Polistini</taxon>
        <taxon>Polistes</taxon>
    </lineage>
</organism>
<feature type="transmembrane region" description="Helical" evidence="17">
    <location>
        <begin position="508"/>
        <end position="530"/>
    </location>
</feature>
<evidence type="ECO:0000256" key="11">
    <source>
        <dbReference type="ARBA" id="ARBA00023180"/>
    </source>
</evidence>
<evidence type="ECO:0000256" key="12">
    <source>
        <dbReference type="ARBA" id="ARBA00038070"/>
    </source>
</evidence>
<evidence type="ECO:0000256" key="8">
    <source>
        <dbReference type="ARBA" id="ARBA00022943"/>
    </source>
</evidence>